<dbReference type="AlphaFoldDB" id="A0A915NJW3"/>
<name>A0A915NJW3_9BILA</name>
<evidence type="ECO:0000313" key="2">
    <source>
        <dbReference type="Proteomes" id="UP000887560"/>
    </source>
</evidence>
<feature type="region of interest" description="Disordered" evidence="1">
    <location>
        <begin position="114"/>
        <end position="145"/>
    </location>
</feature>
<dbReference type="WBParaSite" id="scf7180000419418.g3755">
    <property type="protein sequence ID" value="scf7180000419418.g3755"/>
    <property type="gene ID" value="scf7180000419418.g3755"/>
</dbReference>
<sequence length="145" mass="16060">MINTDSLNFLPSFNGKFIDGSTTTSLLLSSNSDLIKNNNNLIDVPCTSTSSSSSNSLLDKIKIEKFVVENENNNNFNLFNNENDFLREQSKLEMKRPSATIGIATVHRNGLIQSPMGLNNNHNNSSLIRQPPNKMAKLESDDGNK</sequence>
<proteinExistence type="predicted"/>
<dbReference type="Proteomes" id="UP000887560">
    <property type="component" value="Unplaced"/>
</dbReference>
<keyword evidence="2" id="KW-1185">Reference proteome</keyword>
<evidence type="ECO:0000256" key="1">
    <source>
        <dbReference type="SAM" id="MobiDB-lite"/>
    </source>
</evidence>
<protein>
    <submittedName>
        <fullName evidence="3">Uncharacterized protein</fullName>
    </submittedName>
</protein>
<feature type="compositionally biased region" description="Polar residues" evidence="1">
    <location>
        <begin position="116"/>
        <end position="128"/>
    </location>
</feature>
<evidence type="ECO:0000313" key="3">
    <source>
        <dbReference type="WBParaSite" id="scf7180000419418.g3755"/>
    </source>
</evidence>
<organism evidence="2 3">
    <name type="scientific">Meloidogyne floridensis</name>
    <dbReference type="NCBI Taxonomy" id="298350"/>
    <lineage>
        <taxon>Eukaryota</taxon>
        <taxon>Metazoa</taxon>
        <taxon>Ecdysozoa</taxon>
        <taxon>Nematoda</taxon>
        <taxon>Chromadorea</taxon>
        <taxon>Rhabditida</taxon>
        <taxon>Tylenchina</taxon>
        <taxon>Tylenchomorpha</taxon>
        <taxon>Tylenchoidea</taxon>
        <taxon>Meloidogynidae</taxon>
        <taxon>Meloidogyninae</taxon>
        <taxon>Meloidogyne</taxon>
    </lineage>
</organism>
<reference evidence="3" key="1">
    <citation type="submission" date="2022-11" db="UniProtKB">
        <authorList>
            <consortium name="WormBaseParasite"/>
        </authorList>
    </citation>
    <scope>IDENTIFICATION</scope>
</reference>
<accession>A0A915NJW3</accession>
<feature type="compositionally biased region" description="Basic and acidic residues" evidence="1">
    <location>
        <begin position="136"/>
        <end position="145"/>
    </location>
</feature>